<dbReference type="EMBL" id="GCKF01047398">
    <property type="protein sequence ID" value="JAG93271.1"/>
    <property type="molecule type" value="Transcribed_RNA"/>
</dbReference>
<evidence type="ECO:0000256" key="3">
    <source>
        <dbReference type="ARBA" id="ARBA00022821"/>
    </source>
</evidence>
<dbReference type="AlphaFoldDB" id="A0A0D6QSC3"/>
<comment type="subcellular location">
    <subcellularLocation>
        <location evidence="1">Membrane</location>
    </subcellularLocation>
</comment>
<dbReference type="Pfam" id="PF00931">
    <property type="entry name" value="NB-ARC"/>
    <property type="match status" value="1"/>
</dbReference>
<evidence type="ECO:0000259" key="5">
    <source>
        <dbReference type="Pfam" id="PF00931"/>
    </source>
</evidence>
<protein>
    <submittedName>
        <fullName evidence="7">Uncharacterized protein</fullName>
    </submittedName>
</protein>
<dbReference type="InterPro" id="IPR036388">
    <property type="entry name" value="WH-like_DNA-bd_sf"/>
</dbReference>
<organism evidence="7">
    <name type="scientific">Araucaria cunninghamii</name>
    <name type="common">Hoop pine</name>
    <name type="synonym">Moreton Bay pine</name>
    <dbReference type="NCBI Taxonomy" id="56994"/>
    <lineage>
        <taxon>Eukaryota</taxon>
        <taxon>Viridiplantae</taxon>
        <taxon>Streptophyta</taxon>
        <taxon>Embryophyta</taxon>
        <taxon>Tracheophyta</taxon>
        <taxon>Spermatophyta</taxon>
        <taxon>Pinopsida</taxon>
        <taxon>Pinidae</taxon>
        <taxon>Conifers II</taxon>
        <taxon>Araucariales</taxon>
        <taxon>Araucariaceae</taxon>
        <taxon>Araucaria</taxon>
    </lineage>
</organism>
<evidence type="ECO:0000313" key="7">
    <source>
        <dbReference type="EMBL" id="JAG93271.1"/>
    </source>
</evidence>
<dbReference type="PRINTS" id="PR00364">
    <property type="entry name" value="DISEASERSIST"/>
</dbReference>
<dbReference type="InterPro" id="IPR018000">
    <property type="entry name" value="Neurotransmitter_ion_chnl_CS"/>
</dbReference>
<proteinExistence type="predicted"/>
<sequence>MTQQFFNFKWPWQRTDDLLKALIPPIHETCMLDLQQPKDKRNDDIHELYKALIRGAELVKRFENISPFNLFSYLRYAFQILKLEKEIDKYMRLIPAHSLLAATTLITELRSLHLELRLNESIFKKASMLTNDPSQNSAMLQQMASDGLFDVDAMEEDSPDTYHNTISEKGQFYVGLGKPLANLKELLSQKEVSTVGVQCLGGGGKTTLAMALCDDPQIKGYFGKRVFFFTVSQSPNLKSILEAMWEKIVDRKTPEFQNVEDAHRQLQEQLLRQSRPTLVILDDIWSRTNLEKLLFEGPGYKTLVTTRDRSTIPMNSSTRVYQLPFLGEDDAFSLFCLWAFGETSIPSTVDPKLVKEVQAQCRGLPLALKVIGSSLYGAPLVAWQSAKNKLSKGEPISDYHKEGVLRCLETSIHCLDDVAKECFLDLGSFPEDRKICADALLDIWVHVRNLEWEDAFVILLELASKNLVNLINDSGSQHTVSYRSASELFFSQHDVMRDLALYLGAQDNIIHRRRLIMPKKEHNLPAKWELLNDRAFEAQIVSIHTGSMDETQWVGMNFPQTEALVLVFAASEYFLPPFLTSMKKLKFLMVFNYSSKRAAVKGTDCLSLLSQLKSLHLQKLIVPDVIRQIKGLQKIEKLSVSLCEGFENISAFNNSNLNLKLPILKDLNLGHCSDLEELPPAICHMPYAQTLSISNCHQVQRLPYDLGNLESLKLLKLSALPSLKELPKSIGKLGRLEYLDISQCECLQELPEEIGELKNLKTIDMKECSQLRKLPRTVCGLTNLEHVICNEKIAKQWMRAKGFSIPGLEIEVAEVQFSLDWLND</sequence>
<dbReference type="GO" id="GO:0016020">
    <property type="term" value="C:membrane"/>
    <property type="evidence" value="ECO:0007669"/>
    <property type="project" value="UniProtKB-SubCell"/>
</dbReference>
<keyword evidence="3" id="KW-0611">Plant defense</keyword>
<dbReference type="InterPro" id="IPR027417">
    <property type="entry name" value="P-loop_NTPase"/>
</dbReference>
<dbReference type="Gene3D" id="3.40.50.300">
    <property type="entry name" value="P-loop containing nucleotide triphosphate hydrolases"/>
    <property type="match status" value="1"/>
</dbReference>
<dbReference type="InterPro" id="IPR042197">
    <property type="entry name" value="Apaf_helical"/>
</dbReference>
<dbReference type="GO" id="GO:0043531">
    <property type="term" value="F:ADP binding"/>
    <property type="evidence" value="ECO:0007669"/>
    <property type="project" value="InterPro"/>
</dbReference>
<evidence type="ECO:0000259" key="6">
    <source>
        <dbReference type="Pfam" id="PF23598"/>
    </source>
</evidence>
<evidence type="ECO:0000256" key="2">
    <source>
        <dbReference type="ARBA" id="ARBA00022737"/>
    </source>
</evidence>
<keyword evidence="2" id="KW-0677">Repeat</keyword>
<dbReference type="PROSITE" id="PS00236">
    <property type="entry name" value="NEUROTR_ION_CHANNEL"/>
    <property type="match status" value="1"/>
</dbReference>
<feature type="domain" description="NB-ARC" evidence="5">
    <location>
        <begin position="182"/>
        <end position="341"/>
    </location>
</feature>
<dbReference type="SUPFAM" id="SSF52540">
    <property type="entry name" value="P-loop containing nucleoside triphosphate hydrolases"/>
    <property type="match status" value="1"/>
</dbReference>
<dbReference type="PANTHER" id="PTHR36766:SF30">
    <property type="entry name" value="TIR-NBS TYPE DISEASE RESISTANCE PROTEIN-RELATED"/>
    <property type="match status" value="1"/>
</dbReference>
<reference evidence="7" key="1">
    <citation type="submission" date="2015-03" db="EMBL/GenBank/DDBJ databases">
        <title>A transcriptome of Araucaria cunninghamii, an australian fine timber species.</title>
        <authorList>
            <person name="Jing Yi C.J.Y."/>
            <person name="Yin San L.Y.S."/>
            <person name="Abdul Karim S.S."/>
            <person name="Wan Azmi N.N."/>
            <person name="Hercus R.R."/>
            <person name="Croft L.L."/>
        </authorList>
    </citation>
    <scope>NUCLEOTIDE SEQUENCE</scope>
    <source>
        <strain evidence="7">MI0301</strain>
        <tissue evidence="7">Leaf</tissue>
    </source>
</reference>
<dbReference type="GO" id="GO:0006952">
    <property type="term" value="P:defense response"/>
    <property type="evidence" value="ECO:0007669"/>
    <property type="project" value="UniProtKB-KW"/>
</dbReference>
<accession>A0A0D6QSC3</accession>
<evidence type="ECO:0000256" key="4">
    <source>
        <dbReference type="ARBA" id="ARBA00023136"/>
    </source>
</evidence>
<feature type="domain" description="Disease resistance R13L4/SHOC-2-like LRR" evidence="6">
    <location>
        <begin position="728"/>
        <end position="792"/>
    </location>
</feature>
<dbReference type="Pfam" id="PF23598">
    <property type="entry name" value="LRR_14"/>
    <property type="match status" value="1"/>
</dbReference>
<dbReference type="Gene3D" id="3.80.10.10">
    <property type="entry name" value="Ribonuclease Inhibitor"/>
    <property type="match status" value="1"/>
</dbReference>
<dbReference type="Gene3D" id="1.10.8.430">
    <property type="entry name" value="Helical domain of apoptotic protease-activating factors"/>
    <property type="match status" value="1"/>
</dbReference>
<dbReference type="SUPFAM" id="SSF52047">
    <property type="entry name" value="RNI-like"/>
    <property type="match status" value="1"/>
</dbReference>
<dbReference type="InterPro" id="IPR055414">
    <property type="entry name" value="LRR_R13L4/SHOC2-like"/>
</dbReference>
<dbReference type="Gene3D" id="1.10.10.10">
    <property type="entry name" value="Winged helix-like DNA-binding domain superfamily/Winged helix DNA-binding domain"/>
    <property type="match status" value="1"/>
</dbReference>
<dbReference type="InterPro" id="IPR032675">
    <property type="entry name" value="LRR_dom_sf"/>
</dbReference>
<name>A0A0D6QSC3_ARACU</name>
<evidence type="ECO:0000256" key="1">
    <source>
        <dbReference type="ARBA" id="ARBA00004370"/>
    </source>
</evidence>
<dbReference type="InterPro" id="IPR002182">
    <property type="entry name" value="NB-ARC"/>
</dbReference>
<dbReference type="PANTHER" id="PTHR36766">
    <property type="entry name" value="PLANT BROAD-SPECTRUM MILDEW RESISTANCE PROTEIN RPW8"/>
    <property type="match status" value="1"/>
</dbReference>
<keyword evidence="4" id="KW-0472">Membrane</keyword>